<dbReference type="InterPro" id="IPR051931">
    <property type="entry name" value="PAK3-like"/>
</dbReference>
<keyword evidence="2" id="KW-0547">Nucleotide-binding</keyword>
<dbReference type="PANTHER" id="PTHR45832:SF22">
    <property type="entry name" value="SERINE_THREONINE-PROTEIN KINASE SAMKA-RELATED"/>
    <property type="match status" value="1"/>
</dbReference>
<evidence type="ECO:0000256" key="4">
    <source>
        <dbReference type="SAM" id="MobiDB-lite"/>
    </source>
</evidence>
<dbReference type="GO" id="GO:0005524">
    <property type="term" value="F:ATP binding"/>
    <property type="evidence" value="ECO:0007669"/>
    <property type="project" value="UniProtKB-KW"/>
</dbReference>
<dbReference type="InterPro" id="IPR000719">
    <property type="entry name" value="Prot_kinase_dom"/>
</dbReference>
<feature type="domain" description="Protein kinase" evidence="5">
    <location>
        <begin position="1"/>
        <end position="309"/>
    </location>
</feature>
<gene>
    <name evidence="6" type="ORF">AAE3_LOCUS9622</name>
</gene>
<dbReference type="AlphaFoldDB" id="A0A8S0VSL7"/>
<comment type="caution">
    <text evidence="6">The sequence shown here is derived from an EMBL/GenBank/DDBJ whole genome shotgun (WGS) entry which is preliminary data.</text>
</comment>
<evidence type="ECO:0000313" key="7">
    <source>
        <dbReference type="Proteomes" id="UP000467700"/>
    </source>
</evidence>
<evidence type="ECO:0000256" key="2">
    <source>
        <dbReference type="ARBA" id="ARBA00022741"/>
    </source>
</evidence>
<dbReference type="EMBL" id="CACVBS010000059">
    <property type="protein sequence ID" value="CAA7267389.1"/>
    <property type="molecule type" value="Genomic_DNA"/>
</dbReference>
<accession>A0A8S0VSL7</accession>
<dbReference type="Gene3D" id="1.10.510.10">
    <property type="entry name" value="Transferase(Phosphotransferase) domain 1"/>
    <property type="match status" value="1"/>
</dbReference>
<comment type="similarity">
    <text evidence="1">Belongs to the protein kinase superfamily. STE Ser/Thr protein kinase family. STE20 subfamily.</text>
</comment>
<keyword evidence="7" id="KW-1185">Reference proteome</keyword>
<feature type="region of interest" description="Disordered" evidence="4">
    <location>
        <begin position="40"/>
        <end position="64"/>
    </location>
</feature>
<dbReference type="OrthoDB" id="3248549at2759"/>
<dbReference type="SUPFAM" id="SSF56112">
    <property type="entry name" value="Protein kinase-like (PK-like)"/>
    <property type="match status" value="1"/>
</dbReference>
<keyword evidence="3" id="KW-0067">ATP-binding</keyword>
<protein>
    <recommendedName>
        <fullName evidence="5">Protein kinase domain-containing protein</fullName>
    </recommendedName>
</protein>
<dbReference type="Proteomes" id="UP000467700">
    <property type="component" value="Unassembled WGS sequence"/>
</dbReference>
<sequence>MESAAPAVEKNVYALSPRDVEYLQKHLKLERITGELRPAPNDETVAFSSSGERPRRLRSVTLSGQSDHQRAKAIDHLRDKISKWARCTHRSLITVLGLYISPGEVPILRLVSAGPELSVLEYSLHLPKEDVAAYRVQACKDIAAGIDYLHARSLVHGAIRASNILVKEGGACCLGEFSSEDVPSQHTLTTYASWMAPEIASYKSFHNLVVDHYRREGYYGEYRTDSDMFAFGCTMYELYMGRPPPPIRIPYHKVKDFYGLTQLFRTSTEEEQKLIPPRMLKDITLLLGYVPAARPNATIVRDWLDNPSLPRRRGGTPILAKDDARKLARSLSQTKI</sequence>
<dbReference type="PANTHER" id="PTHR45832">
    <property type="entry name" value="SERINE/THREONINE-PROTEIN KINASE SAMKA-RELATED-RELATED"/>
    <property type="match status" value="1"/>
</dbReference>
<evidence type="ECO:0000259" key="5">
    <source>
        <dbReference type="PROSITE" id="PS50011"/>
    </source>
</evidence>
<dbReference type="Pfam" id="PF07714">
    <property type="entry name" value="PK_Tyr_Ser-Thr"/>
    <property type="match status" value="1"/>
</dbReference>
<reference evidence="6 7" key="1">
    <citation type="submission" date="2020-01" db="EMBL/GenBank/DDBJ databases">
        <authorList>
            <person name="Gupta K D."/>
        </authorList>
    </citation>
    <scope>NUCLEOTIDE SEQUENCE [LARGE SCALE GENOMIC DNA]</scope>
</reference>
<name>A0A8S0VSL7_CYCAE</name>
<proteinExistence type="inferred from homology"/>
<evidence type="ECO:0000256" key="1">
    <source>
        <dbReference type="ARBA" id="ARBA00008874"/>
    </source>
</evidence>
<evidence type="ECO:0000313" key="6">
    <source>
        <dbReference type="EMBL" id="CAA7267389.1"/>
    </source>
</evidence>
<dbReference type="InterPro" id="IPR001245">
    <property type="entry name" value="Ser-Thr/Tyr_kinase_cat_dom"/>
</dbReference>
<organism evidence="6 7">
    <name type="scientific">Cyclocybe aegerita</name>
    <name type="common">Black poplar mushroom</name>
    <name type="synonym">Agrocybe aegerita</name>
    <dbReference type="NCBI Taxonomy" id="1973307"/>
    <lineage>
        <taxon>Eukaryota</taxon>
        <taxon>Fungi</taxon>
        <taxon>Dikarya</taxon>
        <taxon>Basidiomycota</taxon>
        <taxon>Agaricomycotina</taxon>
        <taxon>Agaricomycetes</taxon>
        <taxon>Agaricomycetidae</taxon>
        <taxon>Agaricales</taxon>
        <taxon>Agaricineae</taxon>
        <taxon>Bolbitiaceae</taxon>
        <taxon>Cyclocybe</taxon>
    </lineage>
</organism>
<dbReference type="GO" id="GO:0004672">
    <property type="term" value="F:protein kinase activity"/>
    <property type="evidence" value="ECO:0007669"/>
    <property type="project" value="InterPro"/>
</dbReference>
<evidence type="ECO:0000256" key="3">
    <source>
        <dbReference type="ARBA" id="ARBA00022840"/>
    </source>
</evidence>
<dbReference type="PROSITE" id="PS50011">
    <property type="entry name" value="PROTEIN_KINASE_DOM"/>
    <property type="match status" value="1"/>
</dbReference>
<dbReference type="InterPro" id="IPR011009">
    <property type="entry name" value="Kinase-like_dom_sf"/>
</dbReference>